<sequence length="126" mass="14369">MPLLVVTLFAAVRAEDAGTPVYLFVSFAVWLVCVMLVGVRGLRPLVWLEERRQRIEAAAGYTTTLSDDIADEAMVELDVVDPRSGRVIRLAGERMPRAFFNDRQAFMSDRRRRAREAARQRSDVER</sequence>
<dbReference type="AlphaFoldDB" id="A0A7W3J9Y1"/>
<dbReference type="EMBL" id="JACGWV010000001">
    <property type="protein sequence ID" value="MBA8808988.1"/>
    <property type="molecule type" value="Genomic_DNA"/>
</dbReference>
<organism evidence="2 3">
    <name type="scientific">Promicromonospora sukumoe</name>
    <dbReference type="NCBI Taxonomy" id="88382"/>
    <lineage>
        <taxon>Bacteria</taxon>
        <taxon>Bacillati</taxon>
        <taxon>Actinomycetota</taxon>
        <taxon>Actinomycetes</taxon>
        <taxon>Micrococcales</taxon>
        <taxon>Promicromonosporaceae</taxon>
        <taxon>Promicromonospora</taxon>
    </lineage>
</organism>
<protein>
    <submittedName>
        <fullName evidence="2">Uncharacterized protein</fullName>
    </submittedName>
</protein>
<dbReference type="Proteomes" id="UP000540568">
    <property type="component" value="Unassembled WGS sequence"/>
</dbReference>
<keyword evidence="1" id="KW-0472">Membrane</keyword>
<accession>A0A7W3J9Y1</accession>
<proteinExistence type="predicted"/>
<gene>
    <name evidence="2" type="ORF">FHX71_002930</name>
</gene>
<keyword evidence="1" id="KW-0812">Transmembrane</keyword>
<dbReference type="RefSeq" id="WP_182617471.1">
    <property type="nucleotide sequence ID" value="NZ_BAAATF010000003.1"/>
</dbReference>
<feature type="transmembrane region" description="Helical" evidence="1">
    <location>
        <begin position="24"/>
        <end position="42"/>
    </location>
</feature>
<evidence type="ECO:0000313" key="2">
    <source>
        <dbReference type="EMBL" id="MBA8808988.1"/>
    </source>
</evidence>
<name>A0A7W3J9Y1_9MICO</name>
<evidence type="ECO:0000313" key="3">
    <source>
        <dbReference type="Proteomes" id="UP000540568"/>
    </source>
</evidence>
<keyword evidence="1" id="KW-1133">Transmembrane helix</keyword>
<reference evidence="2 3" key="1">
    <citation type="submission" date="2020-07" db="EMBL/GenBank/DDBJ databases">
        <title>Sequencing the genomes of 1000 actinobacteria strains.</title>
        <authorList>
            <person name="Klenk H.-P."/>
        </authorList>
    </citation>
    <scope>NUCLEOTIDE SEQUENCE [LARGE SCALE GENOMIC DNA]</scope>
    <source>
        <strain evidence="2 3">DSM 44121</strain>
    </source>
</reference>
<comment type="caution">
    <text evidence="2">The sequence shown here is derived from an EMBL/GenBank/DDBJ whole genome shotgun (WGS) entry which is preliminary data.</text>
</comment>
<keyword evidence="3" id="KW-1185">Reference proteome</keyword>
<evidence type="ECO:0000256" key="1">
    <source>
        <dbReference type="SAM" id="Phobius"/>
    </source>
</evidence>